<evidence type="ECO:0000256" key="1">
    <source>
        <dbReference type="ARBA" id="ARBA00038248"/>
    </source>
</evidence>
<comment type="caution">
    <text evidence="3">The sequence shown here is derived from an EMBL/GenBank/DDBJ whole genome shotgun (WGS) entry which is preliminary data.</text>
</comment>
<dbReference type="SUPFAM" id="SSF81593">
    <property type="entry name" value="Nucleotidyltransferase substrate binding subunit/domain"/>
    <property type="match status" value="1"/>
</dbReference>
<reference evidence="4" key="1">
    <citation type="submission" date="2016-01" db="EMBL/GenBank/DDBJ databases">
        <title>Draft genome sequence of Thermodesulfovibrio aggregans strain TGE-P1.</title>
        <authorList>
            <person name="Sekiguchi Y."/>
            <person name="Ohashi A."/>
            <person name="Matsuura N."/>
            <person name="Tourlousse M.D."/>
        </authorList>
    </citation>
    <scope>NUCLEOTIDE SEQUENCE [LARGE SCALE GENOMIC DNA]</scope>
    <source>
        <strain evidence="4">TGE-P1</strain>
    </source>
</reference>
<evidence type="ECO:0000313" key="3">
    <source>
        <dbReference type="EMBL" id="GAQ95662.1"/>
    </source>
</evidence>
<dbReference type="Gene3D" id="1.20.120.330">
    <property type="entry name" value="Nucleotidyltransferases domain 2"/>
    <property type="match status" value="1"/>
</dbReference>
<dbReference type="EMBL" id="BCNO01000003">
    <property type="protein sequence ID" value="GAQ95662.1"/>
    <property type="molecule type" value="Genomic_DNA"/>
</dbReference>
<dbReference type="PROSITE" id="PS50910">
    <property type="entry name" value="HEPN"/>
    <property type="match status" value="1"/>
</dbReference>
<feature type="domain" description="HEPN" evidence="2">
    <location>
        <begin position="16"/>
        <end position="129"/>
    </location>
</feature>
<dbReference type="RefSeq" id="WP_059177089.1">
    <property type="nucleotide sequence ID" value="NZ_BCNO01000003.1"/>
</dbReference>
<dbReference type="PANTHER" id="PTHR36565">
    <property type="entry name" value="UPF0332 PROTEIN TM_1000"/>
    <property type="match status" value="1"/>
</dbReference>
<sequence>MTLSAEEKKALAEYRLKKAKDIFEEAKFNFENDRYGTSVNRSYYAVLNAARALLILKGVDPVSHSGCKTMLSLHFVKPGFIDEKFIEYFKILLSRRTDVDYGDFEEINKDKAKDSLEKSYEFLTMAEKLVNEFISQLI</sequence>
<keyword evidence="4" id="KW-1185">Reference proteome</keyword>
<protein>
    <recommendedName>
        <fullName evidence="2">HEPN domain-containing protein</fullName>
    </recommendedName>
</protein>
<dbReference type="PANTHER" id="PTHR36565:SF1">
    <property type="entry name" value="UPF0332 PROTEIN TM_1000"/>
    <property type="match status" value="1"/>
</dbReference>
<dbReference type="Proteomes" id="UP000054976">
    <property type="component" value="Unassembled WGS sequence"/>
</dbReference>
<organism evidence="3 4">
    <name type="scientific">Thermodesulfovibrio aggregans</name>
    <dbReference type="NCBI Taxonomy" id="86166"/>
    <lineage>
        <taxon>Bacteria</taxon>
        <taxon>Pseudomonadati</taxon>
        <taxon>Nitrospirota</taxon>
        <taxon>Thermodesulfovibrionia</taxon>
        <taxon>Thermodesulfovibrionales</taxon>
        <taxon>Thermodesulfovibrionaceae</taxon>
        <taxon>Thermodesulfovibrio</taxon>
    </lineage>
</organism>
<dbReference type="STRING" id="86166.TAGGR_3135"/>
<dbReference type="OrthoDB" id="1684393at2"/>
<dbReference type="InterPro" id="IPR052226">
    <property type="entry name" value="UPF0332_toxin"/>
</dbReference>
<gene>
    <name evidence="3" type="ORF">TAGGR_3135</name>
</gene>
<dbReference type="InterPro" id="IPR007842">
    <property type="entry name" value="HEPN_dom"/>
</dbReference>
<evidence type="ECO:0000259" key="2">
    <source>
        <dbReference type="PROSITE" id="PS50910"/>
    </source>
</evidence>
<dbReference type="Pfam" id="PF05168">
    <property type="entry name" value="HEPN"/>
    <property type="match status" value="1"/>
</dbReference>
<name>A0A0U9HRK2_9BACT</name>
<evidence type="ECO:0000313" key="4">
    <source>
        <dbReference type="Proteomes" id="UP000054976"/>
    </source>
</evidence>
<accession>A0A0U9HRK2</accession>
<proteinExistence type="inferred from homology"/>
<comment type="similarity">
    <text evidence="1">Belongs to the UPF0332 family.</text>
</comment>
<dbReference type="AlphaFoldDB" id="A0A0U9HRK2"/>